<evidence type="ECO:0000256" key="1">
    <source>
        <dbReference type="SAM" id="MobiDB-lite"/>
    </source>
</evidence>
<dbReference type="HOGENOM" id="CLU_1222208_0_0_1"/>
<dbReference type="EMBL" id="JH930474">
    <property type="protein sequence ID" value="EKM53578.1"/>
    <property type="molecule type" value="Genomic_DNA"/>
</dbReference>
<dbReference type="AlphaFoldDB" id="K5VQ18"/>
<feature type="compositionally biased region" description="Polar residues" evidence="1">
    <location>
        <begin position="149"/>
        <end position="167"/>
    </location>
</feature>
<sequence length="227" mass="24850">LALGRAGAIWEDWHDVLGVADVEQRTSSDNSVATHTTKSPTDLFSDDDDILAEIPLATSRTQAHDLDLERTRYTVRLAHVMDNDAAALLAVRLYLELSSDHTLARWRCHGRAALGLAGDEPAYHFEMSQNCWNHPAVHSPARPGHLTPGSASTVSSGCSVDTPSDGQSPAAMEQVYVPTTEDFNLADSQPWLHVDTIRPITPKFPDAERPFERAAISVRWGVGETMD</sequence>
<dbReference type="Proteomes" id="UP000008370">
    <property type="component" value="Unassembled WGS sequence"/>
</dbReference>
<organism evidence="2 3">
    <name type="scientific">Phanerochaete carnosa (strain HHB-10118-sp)</name>
    <name type="common">White-rot fungus</name>
    <name type="synonym">Peniophora carnosa</name>
    <dbReference type="NCBI Taxonomy" id="650164"/>
    <lineage>
        <taxon>Eukaryota</taxon>
        <taxon>Fungi</taxon>
        <taxon>Dikarya</taxon>
        <taxon>Basidiomycota</taxon>
        <taxon>Agaricomycotina</taxon>
        <taxon>Agaricomycetes</taxon>
        <taxon>Polyporales</taxon>
        <taxon>Phanerochaetaceae</taxon>
        <taxon>Phanerochaete</taxon>
    </lineage>
</organism>
<keyword evidence="3" id="KW-1185">Reference proteome</keyword>
<dbReference type="GeneID" id="18921040"/>
<name>K5VQ18_PHACS</name>
<feature type="non-terminal residue" evidence="2">
    <location>
        <position position="1"/>
    </location>
</feature>
<gene>
    <name evidence="2" type="ORF">PHACADRAFT_99102</name>
</gene>
<accession>K5VQ18</accession>
<dbReference type="InParanoid" id="K5VQ18"/>
<proteinExistence type="predicted"/>
<dbReference type="KEGG" id="pco:PHACADRAFT_99102"/>
<dbReference type="RefSeq" id="XP_007398264.1">
    <property type="nucleotide sequence ID" value="XM_007398202.1"/>
</dbReference>
<evidence type="ECO:0000313" key="3">
    <source>
        <dbReference type="Proteomes" id="UP000008370"/>
    </source>
</evidence>
<reference evidence="2 3" key="1">
    <citation type="journal article" date="2012" name="BMC Genomics">
        <title>Comparative genomics of the white-rot fungi, Phanerochaete carnosa and P. chrysosporium, to elucidate the genetic basis of the distinct wood types they colonize.</title>
        <authorList>
            <person name="Suzuki H."/>
            <person name="MacDonald J."/>
            <person name="Syed K."/>
            <person name="Salamov A."/>
            <person name="Hori C."/>
            <person name="Aerts A."/>
            <person name="Henrissat B."/>
            <person name="Wiebenga A."/>
            <person name="vanKuyk P.A."/>
            <person name="Barry K."/>
            <person name="Lindquist E."/>
            <person name="LaButti K."/>
            <person name="Lapidus A."/>
            <person name="Lucas S."/>
            <person name="Coutinho P."/>
            <person name="Gong Y."/>
            <person name="Samejima M."/>
            <person name="Mahadevan R."/>
            <person name="Abou-Zaid M."/>
            <person name="de Vries R.P."/>
            <person name="Igarashi K."/>
            <person name="Yadav J.S."/>
            <person name="Grigoriev I.V."/>
            <person name="Master E.R."/>
        </authorList>
    </citation>
    <scope>NUCLEOTIDE SEQUENCE [LARGE SCALE GENOMIC DNA]</scope>
    <source>
        <strain evidence="2 3">HHB-10118-sp</strain>
    </source>
</reference>
<feature type="region of interest" description="Disordered" evidence="1">
    <location>
        <begin position="145"/>
        <end position="169"/>
    </location>
</feature>
<evidence type="ECO:0000313" key="2">
    <source>
        <dbReference type="EMBL" id="EKM53578.1"/>
    </source>
</evidence>
<protein>
    <submittedName>
        <fullName evidence="2">Uncharacterized protein</fullName>
    </submittedName>
</protein>